<dbReference type="EMBL" id="JARYMX010000183">
    <property type="protein sequence ID" value="KAJ9535605.1"/>
    <property type="molecule type" value="Genomic_DNA"/>
</dbReference>
<gene>
    <name evidence="2" type="ORF">OSB04_un001257</name>
</gene>
<keyword evidence="3" id="KW-1185">Reference proteome</keyword>
<name>A0AA38S3J4_9ASTR</name>
<dbReference type="AlphaFoldDB" id="A0AA38S3J4"/>
<evidence type="ECO:0000313" key="3">
    <source>
        <dbReference type="Proteomes" id="UP001172457"/>
    </source>
</evidence>
<dbReference type="Proteomes" id="UP001172457">
    <property type="component" value="Unassembled WGS sequence"/>
</dbReference>
<sequence length="425" mass="47825">MTRVNHFLLFYWEIDGEGATPRGNPVRPFSKPQLERFELICLFFFFLLPLNLMTRISDLINLIFSITLLQSVDNPVCEEGGATGRYCGAGKPNIPNGLPSNSCTNVRCSSKKLLTFRANQLPVESISISNAIIDEFSYLQYTLHIFPSDQDYFTRSAVSSIGTVINRQTFVLPLFGPLFFLDENYCCFPGAGSNENSSFIANVRTAESGLQGEKKSSNRGASPIGATLGGFVVLLLLVNGCNFAINQKRLATKPKTRTPFLVLKREKGPVIYSSQTISHVLTTLYYDNAHLGGWIMVVMLEVFLNERSKMVFFWGKELKKKPRKIFPKENIIGSGARGKGSLRGAHEFLKLKLSFFQERGSPVGFVTTKVKKSWLGKHLKWYFKDNLSGKSGMRLTEKRLRLLVLPKSNIFSWLAQPSHHNRDIK</sequence>
<organism evidence="2 3">
    <name type="scientific">Centaurea solstitialis</name>
    <name type="common">yellow star-thistle</name>
    <dbReference type="NCBI Taxonomy" id="347529"/>
    <lineage>
        <taxon>Eukaryota</taxon>
        <taxon>Viridiplantae</taxon>
        <taxon>Streptophyta</taxon>
        <taxon>Embryophyta</taxon>
        <taxon>Tracheophyta</taxon>
        <taxon>Spermatophyta</taxon>
        <taxon>Magnoliopsida</taxon>
        <taxon>eudicotyledons</taxon>
        <taxon>Gunneridae</taxon>
        <taxon>Pentapetalae</taxon>
        <taxon>asterids</taxon>
        <taxon>campanulids</taxon>
        <taxon>Asterales</taxon>
        <taxon>Asteraceae</taxon>
        <taxon>Carduoideae</taxon>
        <taxon>Cardueae</taxon>
        <taxon>Centaureinae</taxon>
        <taxon>Centaurea</taxon>
    </lineage>
</organism>
<reference evidence="2" key="1">
    <citation type="submission" date="2023-03" db="EMBL/GenBank/DDBJ databases">
        <title>Chromosome-scale reference genome and RAD-based genetic map of yellow starthistle (Centaurea solstitialis) reveal putative structural variation and QTLs associated with invader traits.</title>
        <authorList>
            <person name="Reatini B."/>
            <person name="Cang F.A."/>
            <person name="Jiang Q."/>
            <person name="Mckibben M.T.W."/>
            <person name="Barker M.S."/>
            <person name="Rieseberg L.H."/>
            <person name="Dlugosch K.M."/>
        </authorList>
    </citation>
    <scope>NUCLEOTIDE SEQUENCE</scope>
    <source>
        <strain evidence="2">CAN-66</strain>
        <tissue evidence="2">Leaf</tissue>
    </source>
</reference>
<evidence type="ECO:0000313" key="2">
    <source>
        <dbReference type="EMBL" id="KAJ9535605.1"/>
    </source>
</evidence>
<keyword evidence="1" id="KW-1133">Transmembrane helix</keyword>
<feature type="transmembrane region" description="Helical" evidence="1">
    <location>
        <begin position="224"/>
        <end position="245"/>
    </location>
</feature>
<keyword evidence="1" id="KW-0812">Transmembrane</keyword>
<accession>A0AA38S3J4</accession>
<comment type="caution">
    <text evidence="2">The sequence shown here is derived from an EMBL/GenBank/DDBJ whole genome shotgun (WGS) entry which is preliminary data.</text>
</comment>
<protein>
    <submittedName>
        <fullName evidence="2">Uncharacterized protein</fullName>
    </submittedName>
</protein>
<keyword evidence="1" id="KW-0472">Membrane</keyword>
<evidence type="ECO:0000256" key="1">
    <source>
        <dbReference type="SAM" id="Phobius"/>
    </source>
</evidence>
<proteinExistence type="predicted"/>